<dbReference type="AlphaFoldDB" id="A0A517PUE2"/>
<protein>
    <recommendedName>
        <fullName evidence="4">SLA1 homology domain-containing protein</fullName>
    </recommendedName>
</protein>
<organism evidence="2 3">
    <name type="scientific">Gimesia chilikensis</name>
    <dbReference type="NCBI Taxonomy" id="2605989"/>
    <lineage>
        <taxon>Bacteria</taxon>
        <taxon>Pseudomonadati</taxon>
        <taxon>Planctomycetota</taxon>
        <taxon>Planctomycetia</taxon>
        <taxon>Planctomycetales</taxon>
        <taxon>Planctomycetaceae</taxon>
        <taxon>Gimesia</taxon>
    </lineage>
</organism>
<evidence type="ECO:0000256" key="1">
    <source>
        <dbReference type="SAM" id="SignalP"/>
    </source>
</evidence>
<keyword evidence="1" id="KW-0732">Signal</keyword>
<proteinExistence type="predicted"/>
<evidence type="ECO:0008006" key="4">
    <source>
        <dbReference type="Google" id="ProtNLM"/>
    </source>
</evidence>
<dbReference type="EMBL" id="CP036266">
    <property type="protein sequence ID" value="QDT22996.1"/>
    <property type="molecule type" value="Genomic_DNA"/>
</dbReference>
<evidence type="ECO:0000313" key="2">
    <source>
        <dbReference type="EMBL" id="QDT22996.1"/>
    </source>
</evidence>
<keyword evidence="3" id="KW-1185">Reference proteome</keyword>
<gene>
    <name evidence="2" type="ORF">HG66A1_48080</name>
</gene>
<sequence length="409" mass="44222" precursor="true">MIPGFKSLLCLCLVSVCCATPLTAGVEVELINGEVRTGSWIQWGPHETMLLDSGTEHRSKIERISLDSIRRLSIDESVYDQETIQLAAARRSPAEPTEFVKKRRLMPAPIYVPSLPQPVLTAPPVSVDCNHCSRGVILGVHEDPLKAYQHLVEQYFPNGVPTLERGHVLGLMRAATAQQALGYAPLPAGPPPVQGLPAPPPAPFPGPGPVSGQLTRISVEATPVNSRGQADWNALAVRVQGFDQAGRPAPLTGQVQIHLYGERQLLLHAWDQQFAAKPIQTISLAEWTRNCSTSPKTQTPSAGNQFGAGLPADQTWIVRMPPRIPEHNPNVYALGAVQATLVSPGKGTFTASLPSVPLKHVSTVRDVSLSNTGTRFFPSETTSEGIYRPTRINYNAPSRPNSRTLSVQP</sequence>
<name>A0A517PUE2_9PLAN</name>
<dbReference type="OrthoDB" id="236269at2"/>
<dbReference type="Proteomes" id="UP000320421">
    <property type="component" value="Chromosome"/>
</dbReference>
<feature type="chain" id="PRO_5022025201" description="SLA1 homology domain-containing protein" evidence="1">
    <location>
        <begin position="25"/>
        <end position="409"/>
    </location>
</feature>
<feature type="signal peptide" evidence="1">
    <location>
        <begin position="1"/>
        <end position="24"/>
    </location>
</feature>
<evidence type="ECO:0000313" key="3">
    <source>
        <dbReference type="Proteomes" id="UP000320421"/>
    </source>
</evidence>
<accession>A0A517PUE2</accession>
<dbReference type="RefSeq" id="WP_145189741.1">
    <property type="nucleotide sequence ID" value="NZ_CP036266.1"/>
</dbReference>
<reference evidence="2 3" key="1">
    <citation type="submission" date="2019-02" db="EMBL/GenBank/DDBJ databases">
        <title>Deep-cultivation of Planctomycetes and their phenomic and genomic characterization uncovers novel biology.</title>
        <authorList>
            <person name="Wiegand S."/>
            <person name="Jogler M."/>
            <person name="Boedeker C."/>
            <person name="Pinto D."/>
            <person name="Vollmers J."/>
            <person name="Rivas-Marin E."/>
            <person name="Kohn T."/>
            <person name="Peeters S.H."/>
            <person name="Heuer A."/>
            <person name="Rast P."/>
            <person name="Oberbeckmann S."/>
            <person name="Bunk B."/>
            <person name="Jeske O."/>
            <person name="Meyerdierks A."/>
            <person name="Storesund J.E."/>
            <person name="Kallscheuer N."/>
            <person name="Luecker S."/>
            <person name="Lage O.M."/>
            <person name="Pohl T."/>
            <person name="Merkel B.J."/>
            <person name="Hornburger P."/>
            <person name="Mueller R.-W."/>
            <person name="Bruemmer F."/>
            <person name="Labrenz M."/>
            <person name="Spormann A.M."/>
            <person name="Op den Camp H."/>
            <person name="Overmann J."/>
            <person name="Amann R."/>
            <person name="Jetten M.S.M."/>
            <person name="Mascher T."/>
            <person name="Medema M.H."/>
            <person name="Devos D.P."/>
            <person name="Kaster A.-K."/>
            <person name="Ovreas L."/>
            <person name="Rohde M."/>
            <person name="Galperin M.Y."/>
            <person name="Jogler C."/>
        </authorList>
    </citation>
    <scope>NUCLEOTIDE SEQUENCE [LARGE SCALE GENOMIC DNA]</scope>
    <source>
        <strain evidence="2 3">HG66A1</strain>
    </source>
</reference>